<dbReference type="PANTHER" id="PTHR23527:SF1">
    <property type="entry name" value="BLL3282 PROTEIN"/>
    <property type="match status" value="1"/>
</dbReference>
<feature type="transmembrane region" description="Helical" evidence="5">
    <location>
        <begin position="266"/>
        <end position="285"/>
    </location>
</feature>
<proteinExistence type="predicted"/>
<dbReference type="GO" id="GO:0005886">
    <property type="term" value="C:plasma membrane"/>
    <property type="evidence" value="ECO:0007669"/>
    <property type="project" value="UniProtKB-SubCell"/>
</dbReference>
<feature type="transmembrane region" description="Helical" evidence="5">
    <location>
        <begin position="91"/>
        <end position="114"/>
    </location>
</feature>
<keyword evidence="3 5" id="KW-1133">Transmembrane helix</keyword>
<evidence type="ECO:0000313" key="9">
    <source>
        <dbReference type="Proteomes" id="UP000053707"/>
    </source>
</evidence>
<evidence type="ECO:0000313" key="8">
    <source>
        <dbReference type="EMBL" id="KUI18830.1"/>
    </source>
</evidence>
<accession>A0A117JKT3</accession>
<feature type="domain" description="Major facilitator superfamily (MFS) profile" evidence="7">
    <location>
        <begin position="1"/>
        <end position="382"/>
    </location>
</feature>
<dbReference type="Gene3D" id="1.20.1250.20">
    <property type="entry name" value="MFS general substrate transporter like domains"/>
    <property type="match status" value="2"/>
</dbReference>
<feature type="signal peptide" evidence="6">
    <location>
        <begin position="1"/>
        <end position="19"/>
    </location>
</feature>
<feature type="transmembrane region" description="Helical" evidence="5">
    <location>
        <begin position="346"/>
        <end position="370"/>
    </location>
</feature>
<dbReference type="AlphaFoldDB" id="A0A117JKT3"/>
<dbReference type="EMBL" id="LQIR01000010">
    <property type="protein sequence ID" value="KUI18830.1"/>
    <property type="molecule type" value="Genomic_DNA"/>
</dbReference>
<dbReference type="PANTHER" id="PTHR23527">
    <property type="entry name" value="BLL3282 PROTEIN"/>
    <property type="match status" value="1"/>
</dbReference>
<feature type="chain" id="PRO_5038837534" evidence="6">
    <location>
        <begin position="20"/>
        <end position="386"/>
    </location>
</feature>
<feature type="transmembrane region" description="Helical" evidence="5">
    <location>
        <begin position="234"/>
        <end position="254"/>
    </location>
</feature>
<keyword evidence="2 5" id="KW-0812">Transmembrane</keyword>
<gene>
    <name evidence="8" type="ORF">AU192_23875</name>
</gene>
<keyword evidence="6" id="KW-0732">Signal</keyword>
<organism evidence="8 9">
    <name type="scientific">Mycobacterium lehmannii</name>
    <dbReference type="NCBI Taxonomy" id="2048550"/>
    <lineage>
        <taxon>Bacteria</taxon>
        <taxon>Bacillati</taxon>
        <taxon>Actinomycetota</taxon>
        <taxon>Actinomycetes</taxon>
        <taxon>Mycobacteriales</taxon>
        <taxon>Mycobacteriaceae</taxon>
        <taxon>Mycobacterium</taxon>
    </lineage>
</organism>
<evidence type="ECO:0000256" key="3">
    <source>
        <dbReference type="ARBA" id="ARBA00022989"/>
    </source>
</evidence>
<comment type="caution">
    <text evidence="8">The sequence shown here is derived from an EMBL/GenBank/DDBJ whole genome shotgun (WGS) entry which is preliminary data.</text>
</comment>
<keyword evidence="9" id="KW-1185">Reference proteome</keyword>
<evidence type="ECO:0000256" key="4">
    <source>
        <dbReference type="ARBA" id="ARBA00023136"/>
    </source>
</evidence>
<dbReference type="SUPFAM" id="SSF103473">
    <property type="entry name" value="MFS general substrate transporter"/>
    <property type="match status" value="1"/>
</dbReference>
<sequence>MLVMALTATLCANVFINGAAFLIPELHLDDELHLAQAGLLSAMPSFGVATTMYAWGHVVDRVGERIVLTAGLALTAAAAFAAAAVDSLVATGAFLLLGGMAAASNSAASGRLVVGWFPPNRRGLAMGIRHTASPLGVGLGALVIPQLAQHHGVAAALLFPAVLCAASALISAIGVVDPPRPPRSEAPTEHLANPYRGSTVLLRIHAVSMLLVVPQSVVWTFTLVWLMADRGWSATSAGVVVTVAQLLGAVGRVAAGHWSDRLGARLRPIQIISVAAALAMLVLAVTDELGSPVSVAVIVIASMITVTDNGLAYTAIAEFAGPFWSGRALGVQYTGQMVTMGATPPVFGALIAAVGYPVAFAASAIFPLVAPLLVPVHADREIADRG</sequence>
<feature type="transmembrane region" description="Helical" evidence="5">
    <location>
        <begin position="66"/>
        <end position="85"/>
    </location>
</feature>
<evidence type="ECO:0000256" key="1">
    <source>
        <dbReference type="ARBA" id="ARBA00004651"/>
    </source>
</evidence>
<keyword evidence="4 5" id="KW-0472">Membrane</keyword>
<feature type="transmembrane region" description="Helical" evidence="5">
    <location>
        <begin position="206"/>
        <end position="228"/>
    </location>
</feature>
<evidence type="ECO:0000259" key="7">
    <source>
        <dbReference type="PROSITE" id="PS50850"/>
    </source>
</evidence>
<feature type="transmembrane region" description="Helical" evidence="5">
    <location>
        <begin position="126"/>
        <end position="148"/>
    </location>
</feature>
<dbReference type="PROSITE" id="PS50850">
    <property type="entry name" value="MFS"/>
    <property type="match status" value="1"/>
</dbReference>
<dbReference type="InterPro" id="IPR020846">
    <property type="entry name" value="MFS_dom"/>
</dbReference>
<comment type="subcellular location">
    <subcellularLocation>
        <location evidence="1">Cell membrane</location>
        <topology evidence="1">Multi-pass membrane protein</topology>
    </subcellularLocation>
</comment>
<dbReference type="GO" id="GO:0022857">
    <property type="term" value="F:transmembrane transporter activity"/>
    <property type="evidence" value="ECO:0007669"/>
    <property type="project" value="InterPro"/>
</dbReference>
<feature type="transmembrane region" description="Helical" evidence="5">
    <location>
        <begin position="154"/>
        <end position="176"/>
    </location>
</feature>
<dbReference type="InterPro" id="IPR052952">
    <property type="entry name" value="MFS-Transporter"/>
</dbReference>
<dbReference type="Pfam" id="PF07690">
    <property type="entry name" value="MFS_1"/>
    <property type="match status" value="1"/>
</dbReference>
<dbReference type="InterPro" id="IPR036259">
    <property type="entry name" value="MFS_trans_sf"/>
</dbReference>
<dbReference type="InterPro" id="IPR011701">
    <property type="entry name" value="MFS"/>
</dbReference>
<evidence type="ECO:0000256" key="5">
    <source>
        <dbReference type="SAM" id="Phobius"/>
    </source>
</evidence>
<reference evidence="8 9" key="1">
    <citation type="submission" date="2016-01" db="EMBL/GenBank/DDBJ databases">
        <authorList>
            <consortium name="TB Trials Study Group"/>
            <person name="Sutton G."/>
            <person name="Brinkac L."/>
            <person name="Sanka R."/>
            <person name="Adams M."/>
            <person name="Lau E.L."/>
            <person name="Macaden R."/>
            <person name="Grewal H.M.S."/>
        </authorList>
    </citation>
    <scope>NUCLEOTIDE SEQUENCE [LARGE SCALE GENOMIC DNA]</scope>
    <source>
        <strain evidence="8 9">IS-1744</strain>
    </source>
</reference>
<name>A0A117JKT3_9MYCO</name>
<evidence type="ECO:0000256" key="6">
    <source>
        <dbReference type="SAM" id="SignalP"/>
    </source>
</evidence>
<feature type="transmembrane region" description="Helical" evidence="5">
    <location>
        <begin position="34"/>
        <end position="54"/>
    </location>
</feature>
<evidence type="ECO:0000256" key="2">
    <source>
        <dbReference type="ARBA" id="ARBA00022692"/>
    </source>
</evidence>
<protein>
    <submittedName>
        <fullName evidence="8">MFS transporter</fullName>
    </submittedName>
</protein>
<dbReference type="Proteomes" id="UP000053707">
    <property type="component" value="Unassembled WGS sequence"/>
</dbReference>